<accession>A0A2Z4XYF4</accession>
<dbReference type="SMART" id="SM00363">
    <property type="entry name" value="S4"/>
    <property type="match status" value="1"/>
</dbReference>
<evidence type="ECO:0000313" key="11">
    <source>
        <dbReference type="Proteomes" id="UP000681131"/>
    </source>
</evidence>
<sequence length="334" mass="37823">MANNNTLSNEFQQSILLTPEHAGKRLDVAINELFDEFSRSQIQKWIKDGSIKVNGSTSKTKYTVLGDEEIDVNIEILPTNEWIAEDIKLDIVFEDDDIIVIDKPAGMVVHPGAGNMTGTISNALLGMYDTQKNLPRAGIVHRLDKDTTGLMVAAKTSLAYHSLVNQLSERKVSRKYIAIVDGEIYEDGTVDEPIGRDPNNRIKMAVNYKGKEAITNYTPYEIYDGFTLIECQLETGRTHQIRVHMKHIKHPLIGDQTYNKPSAKLDELGIEQFPRQALHAYSLAFIHPKTGEEVSFKSDLPDDMYELSVKLADCIQEEDDMDFEYEEFDEFDES</sequence>
<dbReference type="NCBIfam" id="TIGR00005">
    <property type="entry name" value="rluA_subfam"/>
    <property type="match status" value="1"/>
</dbReference>
<evidence type="ECO:0000313" key="10">
    <source>
        <dbReference type="Proteomes" id="UP000251120"/>
    </source>
</evidence>
<dbReference type="AlphaFoldDB" id="A0A2Z4XYF4"/>
<reference evidence="8 10" key="1">
    <citation type="submission" date="2017-06" db="EMBL/GenBank/DDBJ databases">
        <title>Complete genome of Francisella adeliensis.</title>
        <authorList>
            <person name="Vallesi A."/>
            <person name="Sjodin A."/>
        </authorList>
    </citation>
    <scope>NUCLEOTIDE SEQUENCE [LARGE SCALE GENOMIC DNA]</scope>
    <source>
        <strain evidence="8 10">FDC440</strain>
    </source>
</reference>
<protein>
    <recommendedName>
        <fullName evidence="6">Pseudouridine synthase</fullName>
        <ecNumber evidence="6">5.4.99.-</ecNumber>
    </recommendedName>
</protein>
<evidence type="ECO:0000256" key="5">
    <source>
        <dbReference type="PROSITE-ProRule" id="PRU00182"/>
    </source>
</evidence>
<dbReference type="PROSITE" id="PS50889">
    <property type="entry name" value="S4"/>
    <property type="match status" value="1"/>
</dbReference>
<evidence type="ECO:0000256" key="6">
    <source>
        <dbReference type="RuleBase" id="RU362028"/>
    </source>
</evidence>
<feature type="domain" description="RNA-binding S4" evidence="7">
    <location>
        <begin position="24"/>
        <end position="81"/>
    </location>
</feature>
<evidence type="ECO:0000259" key="7">
    <source>
        <dbReference type="SMART" id="SM00363"/>
    </source>
</evidence>
<dbReference type="CDD" id="cd00165">
    <property type="entry name" value="S4"/>
    <property type="match status" value="1"/>
</dbReference>
<dbReference type="GO" id="GO:0003723">
    <property type="term" value="F:RNA binding"/>
    <property type="evidence" value="ECO:0007669"/>
    <property type="project" value="UniProtKB-KW"/>
</dbReference>
<dbReference type="PROSITE" id="PS01129">
    <property type="entry name" value="PSI_RLU"/>
    <property type="match status" value="1"/>
</dbReference>
<keyword evidence="5" id="KW-0694">RNA-binding</keyword>
<dbReference type="InterPro" id="IPR006225">
    <property type="entry name" value="PsdUridine_synth_RluC/D"/>
</dbReference>
<dbReference type="GO" id="GO:0160140">
    <property type="term" value="F:23S rRNA pseudouridine(1911/1915/1917) synthase activity"/>
    <property type="evidence" value="ECO:0007669"/>
    <property type="project" value="UniProtKB-EC"/>
</dbReference>
<evidence type="ECO:0000256" key="3">
    <source>
        <dbReference type="ARBA" id="ARBA00036882"/>
    </source>
</evidence>
<dbReference type="InterPro" id="IPR020103">
    <property type="entry name" value="PsdUridine_synth_cat_dom_sf"/>
</dbReference>
<dbReference type="SUPFAM" id="SSF55174">
    <property type="entry name" value="Alpha-L RNA-binding motif"/>
    <property type="match status" value="1"/>
</dbReference>
<dbReference type="InterPro" id="IPR006224">
    <property type="entry name" value="PsdUridine_synth_RluA-like_CS"/>
</dbReference>
<name>A0A2Z4XYF4_9GAMM</name>
<dbReference type="EMBL" id="CP043424">
    <property type="protein sequence ID" value="QIW12019.1"/>
    <property type="molecule type" value="Genomic_DNA"/>
</dbReference>
<keyword evidence="2 6" id="KW-0413">Isomerase</keyword>
<comment type="catalytic activity">
    <reaction evidence="6">
        <text>a uridine in RNA = a pseudouridine in RNA</text>
        <dbReference type="Rhea" id="RHEA:48348"/>
        <dbReference type="Rhea" id="RHEA-COMP:12068"/>
        <dbReference type="Rhea" id="RHEA-COMP:12069"/>
        <dbReference type="ChEBI" id="CHEBI:65314"/>
        <dbReference type="ChEBI" id="CHEBI:65315"/>
    </reaction>
</comment>
<dbReference type="Proteomes" id="UP000681131">
    <property type="component" value="Chromosome"/>
</dbReference>
<comment type="similarity">
    <text evidence="1 6">Belongs to the pseudouridine synthase RluA family.</text>
</comment>
<dbReference type="RefSeq" id="WP_112869958.1">
    <property type="nucleotide sequence ID" value="NZ_CP021781.1"/>
</dbReference>
<evidence type="ECO:0000256" key="1">
    <source>
        <dbReference type="ARBA" id="ARBA00010876"/>
    </source>
</evidence>
<dbReference type="PANTHER" id="PTHR21600">
    <property type="entry name" value="MITOCHONDRIAL RNA PSEUDOURIDINE SYNTHASE"/>
    <property type="match status" value="1"/>
</dbReference>
<dbReference type="PANTHER" id="PTHR21600:SF44">
    <property type="entry name" value="RIBOSOMAL LARGE SUBUNIT PSEUDOURIDINE SYNTHASE D"/>
    <property type="match status" value="1"/>
</dbReference>
<dbReference type="OrthoDB" id="9807829at2"/>
<dbReference type="EC" id="5.4.99.-" evidence="6"/>
<evidence type="ECO:0000256" key="4">
    <source>
        <dbReference type="PIRSR" id="PIRSR606225-1"/>
    </source>
</evidence>
<dbReference type="Proteomes" id="UP000251120">
    <property type="component" value="Chromosome"/>
</dbReference>
<dbReference type="InterPro" id="IPR036986">
    <property type="entry name" value="S4_RNA-bd_sf"/>
</dbReference>
<dbReference type="InterPro" id="IPR006145">
    <property type="entry name" value="PsdUridine_synth_RsuA/RluA"/>
</dbReference>
<dbReference type="GO" id="GO:0000455">
    <property type="term" value="P:enzyme-directed rRNA pseudouridine synthesis"/>
    <property type="evidence" value="ECO:0007669"/>
    <property type="project" value="TreeGrafter"/>
</dbReference>
<dbReference type="KEGG" id="fad:CDH04_04860"/>
<reference evidence="9 11" key="2">
    <citation type="submission" date="2019-08" db="EMBL/GenBank/DDBJ databases">
        <title>Complete genome sequences of Francisella adeliensis (FSC1325 and FSC1326).</title>
        <authorList>
            <person name="Ohrman C."/>
            <person name="Uneklint I."/>
            <person name="Vallesi A."/>
            <person name="Karlsson L."/>
            <person name="Sjodin A."/>
        </authorList>
    </citation>
    <scope>NUCLEOTIDE SEQUENCE [LARGE SCALE GENOMIC DNA]</scope>
    <source>
        <strain evidence="9 11">FSC1325</strain>
    </source>
</reference>
<dbReference type="Pfam" id="PF00849">
    <property type="entry name" value="PseudoU_synth_2"/>
    <property type="match status" value="1"/>
</dbReference>
<comment type="catalytic activity">
    <reaction evidence="3">
        <text>uridine(1911/1915/1917) in 23S rRNA = pseudouridine(1911/1915/1917) in 23S rRNA</text>
        <dbReference type="Rhea" id="RHEA:42524"/>
        <dbReference type="Rhea" id="RHEA-COMP:10097"/>
        <dbReference type="Rhea" id="RHEA-COMP:10098"/>
        <dbReference type="ChEBI" id="CHEBI:65314"/>
        <dbReference type="ChEBI" id="CHEBI:65315"/>
        <dbReference type="EC" id="5.4.99.23"/>
    </reaction>
</comment>
<dbReference type="EMBL" id="CP021781">
    <property type="protein sequence ID" value="AXA33784.1"/>
    <property type="molecule type" value="Genomic_DNA"/>
</dbReference>
<dbReference type="InterPro" id="IPR002942">
    <property type="entry name" value="S4_RNA-bd"/>
</dbReference>
<dbReference type="CDD" id="cd02869">
    <property type="entry name" value="PseudoU_synth_RluA_like"/>
    <property type="match status" value="1"/>
</dbReference>
<comment type="function">
    <text evidence="6">Responsible for synthesis of pseudouridine from uracil.</text>
</comment>
<dbReference type="Gene3D" id="3.10.290.10">
    <property type="entry name" value="RNA-binding S4 domain"/>
    <property type="match status" value="1"/>
</dbReference>
<evidence type="ECO:0000256" key="2">
    <source>
        <dbReference type="ARBA" id="ARBA00023235"/>
    </source>
</evidence>
<evidence type="ECO:0000313" key="8">
    <source>
        <dbReference type="EMBL" id="AXA33784.1"/>
    </source>
</evidence>
<feature type="active site" evidence="4">
    <location>
        <position position="144"/>
    </location>
</feature>
<dbReference type="SUPFAM" id="SSF55120">
    <property type="entry name" value="Pseudouridine synthase"/>
    <property type="match status" value="1"/>
</dbReference>
<keyword evidence="11" id="KW-1185">Reference proteome</keyword>
<gene>
    <name evidence="9" type="primary">rluD</name>
    <name evidence="8" type="ORF">CDH04_04860</name>
    <name evidence="9" type="ORF">FZC43_04865</name>
</gene>
<dbReference type="Gene3D" id="3.30.2350.10">
    <property type="entry name" value="Pseudouridine synthase"/>
    <property type="match status" value="1"/>
</dbReference>
<dbReference type="NCBIfam" id="NF008385">
    <property type="entry name" value="PRK11180.1"/>
    <property type="match status" value="1"/>
</dbReference>
<dbReference type="Pfam" id="PF01479">
    <property type="entry name" value="S4"/>
    <property type="match status" value="1"/>
</dbReference>
<dbReference type="InterPro" id="IPR050188">
    <property type="entry name" value="RluA_PseudoU_synthase"/>
</dbReference>
<organism evidence="8 10">
    <name type="scientific">Francisella adeliensis</name>
    <dbReference type="NCBI Taxonomy" id="2007306"/>
    <lineage>
        <taxon>Bacteria</taxon>
        <taxon>Pseudomonadati</taxon>
        <taxon>Pseudomonadota</taxon>
        <taxon>Gammaproteobacteria</taxon>
        <taxon>Thiotrichales</taxon>
        <taxon>Francisellaceae</taxon>
        <taxon>Francisella</taxon>
    </lineage>
</organism>
<evidence type="ECO:0000313" key="9">
    <source>
        <dbReference type="EMBL" id="QIW12019.1"/>
    </source>
</evidence>
<proteinExistence type="inferred from homology"/>